<accession>A0A7G6X1H4</accession>
<reference evidence="2" key="1">
    <citation type="submission" date="2019-09" db="EMBL/GenBank/DDBJ databases">
        <title>Antimicrobial potential of Antarctic Bacteria.</title>
        <authorList>
            <person name="Benaud N."/>
            <person name="Edwards R.J."/>
            <person name="Ferrari B.C."/>
        </authorList>
    </citation>
    <scope>NUCLEOTIDE SEQUENCE [LARGE SCALE GENOMIC DNA]</scope>
    <source>
        <strain evidence="2">SPB151</strain>
    </source>
</reference>
<evidence type="ECO:0000313" key="2">
    <source>
        <dbReference type="Proteomes" id="UP000515563"/>
    </source>
</evidence>
<organism evidence="1 2">
    <name type="scientific">Kribbella qitaiheensis</name>
    <dbReference type="NCBI Taxonomy" id="1544730"/>
    <lineage>
        <taxon>Bacteria</taxon>
        <taxon>Bacillati</taxon>
        <taxon>Actinomycetota</taxon>
        <taxon>Actinomycetes</taxon>
        <taxon>Propionibacteriales</taxon>
        <taxon>Kribbellaceae</taxon>
        <taxon>Kribbella</taxon>
    </lineage>
</organism>
<dbReference type="RefSeq" id="WP_185442054.1">
    <property type="nucleotide sequence ID" value="NZ_CP043661.1"/>
</dbReference>
<reference evidence="1 2" key="2">
    <citation type="journal article" date="2020" name="Microbiol. Resour. Announc.">
        <title>Antarctic desert soil bacteria exhibit high novel natural product potential, evaluated through long-read genome sequencing and comparative genomics.</title>
        <authorList>
            <person name="Benaud N."/>
            <person name="Edwards R.J."/>
            <person name="Amos T.G."/>
            <person name="D'Agostino P.M."/>
            <person name="Gutierrez-Chavez C."/>
            <person name="Montgomery K."/>
            <person name="Nicetic I."/>
            <person name="Ferrari B.C."/>
        </authorList>
    </citation>
    <scope>NUCLEOTIDE SEQUENCE [LARGE SCALE GENOMIC DNA]</scope>
    <source>
        <strain evidence="1 2">SPB151</strain>
    </source>
</reference>
<proteinExistence type="predicted"/>
<dbReference type="KEGG" id="kqi:F1D05_21955"/>
<dbReference type="Proteomes" id="UP000515563">
    <property type="component" value="Chromosome"/>
</dbReference>
<dbReference type="EMBL" id="CP043661">
    <property type="protein sequence ID" value="QNE20089.1"/>
    <property type="molecule type" value="Genomic_DNA"/>
</dbReference>
<evidence type="ECO:0000313" key="1">
    <source>
        <dbReference type="EMBL" id="QNE20089.1"/>
    </source>
</evidence>
<protein>
    <submittedName>
        <fullName evidence="1">Uncharacterized protein</fullName>
    </submittedName>
</protein>
<name>A0A7G6X1H4_9ACTN</name>
<sequence length="74" mass="8369">MSSRFDSIVRCSAGHLFTTKWMALGSFKAIRLGPVRYQRCPVGHHRSLIRRVDPGSLSRQERATAARIRDTSVI</sequence>
<keyword evidence="2" id="KW-1185">Reference proteome</keyword>
<gene>
    <name evidence="1" type="ORF">F1D05_21955</name>
</gene>
<dbReference type="AlphaFoldDB" id="A0A7G6X1H4"/>